<dbReference type="Gene3D" id="2.60.200.20">
    <property type="match status" value="1"/>
</dbReference>
<keyword evidence="4" id="KW-1185">Reference proteome</keyword>
<organism evidence="3 4">
    <name type="scientific">Bacteroides stercorirosoris</name>
    <dbReference type="NCBI Taxonomy" id="871324"/>
    <lineage>
        <taxon>Bacteria</taxon>
        <taxon>Pseudomonadati</taxon>
        <taxon>Bacteroidota</taxon>
        <taxon>Bacteroidia</taxon>
        <taxon>Bacteroidales</taxon>
        <taxon>Bacteroidaceae</taxon>
        <taxon>Bacteroides</taxon>
    </lineage>
</organism>
<dbReference type="InterPro" id="IPR000253">
    <property type="entry name" value="FHA_dom"/>
</dbReference>
<reference evidence="4" key="1">
    <citation type="submission" date="2016-11" db="EMBL/GenBank/DDBJ databases">
        <authorList>
            <person name="Varghese N."/>
            <person name="Submissions S."/>
        </authorList>
    </citation>
    <scope>NUCLEOTIDE SEQUENCE [LARGE SCALE GENOMIC DNA]</scope>
    <source>
        <strain evidence="4">DSM 26884</strain>
    </source>
</reference>
<dbReference type="RefSeq" id="WP_083595439.1">
    <property type="nucleotide sequence ID" value="NZ_FQZN01000005.1"/>
</dbReference>
<dbReference type="AlphaFoldDB" id="A0A1M6CS03"/>
<dbReference type="Proteomes" id="UP000184192">
    <property type="component" value="Unassembled WGS sequence"/>
</dbReference>
<accession>A0A1M6CS03</accession>
<feature type="domain" description="FHA" evidence="2">
    <location>
        <begin position="148"/>
        <end position="200"/>
    </location>
</feature>
<evidence type="ECO:0000256" key="1">
    <source>
        <dbReference type="SAM" id="MobiDB-lite"/>
    </source>
</evidence>
<feature type="region of interest" description="Disordered" evidence="1">
    <location>
        <begin position="95"/>
        <end position="125"/>
    </location>
</feature>
<feature type="compositionally biased region" description="Low complexity" evidence="1">
    <location>
        <begin position="64"/>
        <end position="78"/>
    </location>
</feature>
<evidence type="ECO:0000313" key="3">
    <source>
        <dbReference type="EMBL" id="SHI63739.1"/>
    </source>
</evidence>
<dbReference type="InterPro" id="IPR050923">
    <property type="entry name" value="Cell_Proc_Reg/RNA_Proc"/>
</dbReference>
<dbReference type="PANTHER" id="PTHR23308">
    <property type="entry name" value="NUCLEAR INHIBITOR OF PROTEIN PHOSPHATASE-1"/>
    <property type="match status" value="1"/>
</dbReference>
<dbReference type="Pfam" id="PF00498">
    <property type="entry name" value="FHA"/>
    <property type="match status" value="1"/>
</dbReference>
<dbReference type="SMART" id="SM00240">
    <property type="entry name" value="FHA"/>
    <property type="match status" value="1"/>
</dbReference>
<protein>
    <submittedName>
        <fullName evidence="3">Forkhead associated (FHA) domain, binds pSer, pThr, pTyr</fullName>
    </submittedName>
</protein>
<dbReference type="InterPro" id="IPR008984">
    <property type="entry name" value="SMAD_FHA_dom_sf"/>
</dbReference>
<dbReference type="GeneID" id="92711254"/>
<gene>
    <name evidence="3" type="ORF">SAMN05444350_10517</name>
</gene>
<proteinExistence type="predicted"/>
<dbReference type="PROSITE" id="PS50006">
    <property type="entry name" value="FHA_DOMAIN"/>
    <property type="match status" value="1"/>
</dbReference>
<dbReference type="EMBL" id="FQZN01000005">
    <property type="protein sequence ID" value="SHI63739.1"/>
    <property type="molecule type" value="Genomic_DNA"/>
</dbReference>
<evidence type="ECO:0000313" key="4">
    <source>
        <dbReference type="Proteomes" id="UP000184192"/>
    </source>
</evidence>
<name>A0A1M6CS03_9BACE</name>
<evidence type="ECO:0000259" key="2">
    <source>
        <dbReference type="PROSITE" id="PS50006"/>
    </source>
</evidence>
<sequence>MSTLVNCPKCRIEIESDSYYCDQCGVELYICPKCHVFGKGKRCTQCGQPLVSAKEAAGEGAVHPVSSAKPSSPEPAESYNPAVQNPLRQIVASSMPEAEKTPPTPKSTSTPPVPEPEKTMRPGAPVAPLPVRLVCSAAGIRLGLGDGAVIGRRHGDYVSAFASQGYVSGTHARLQKNVSNQWEITDLNSTNGTFINGNRLSPNIPATFGVGDIVRIANLDFKVE</sequence>
<dbReference type="SUPFAM" id="SSF49879">
    <property type="entry name" value="SMAD/FHA domain"/>
    <property type="match status" value="1"/>
</dbReference>
<feature type="region of interest" description="Disordered" evidence="1">
    <location>
        <begin position="57"/>
        <end position="81"/>
    </location>
</feature>